<organism evidence="2 3">
    <name type="scientific">Nothophoma quercina</name>
    <dbReference type="NCBI Taxonomy" id="749835"/>
    <lineage>
        <taxon>Eukaryota</taxon>
        <taxon>Fungi</taxon>
        <taxon>Dikarya</taxon>
        <taxon>Ascomycota</taxon>
        <taxon>Pezizomycotina</taxon>
        <taxon>Dothideomycetes</taxon>
        <taxon>Pleosporomycetidae</taxon>
        <taxon>Pleosporales</taxon>
        <taxon>Pleosporineae</taxon>
        <taxon>Didymellaceae</taxon>
        <taxon>Nothophoma</taxon>
    </lineage>
</organism>
<dbReference type="InterPro" id="IPR038921">
    <property type="entry name" value="YOR389W-like"/>
</dbReference>
<comment type="caution">
    <text evidence="2">The sequence shown here is derived from an EMBL/GenBank/DDBJ whole genome shotgun (WGS) entry which is preliminary data.</text>
</comment>
<dbReference type="PANTHER" id="PTHR35204">
    <property type="entry name" value="YALI0A21131P"/>
    <property type="match status" value="1"/>
</dbReference>
<feature type="compositionally biased region" description="Basic residues" evidence="1">
    <location>
        <begin position="465"/>
        <end position="477"/>
    </location>
</feature>
<protein>
    <submittedName>
        <fullName evidence="2">Uncharacterized protein</fullName>
    </submittedName>
</protein>
<sequence>MSTPHGPPTPEHHADRHDDYHGPPPPDHHHDLPEHHGPPPLEHHEHHDAPGPMELRFKKRQAQQPLIESPSSSEEKVGYLHTYASKHPLHLLYIDGLSAGKTSNGTLDTQDRLLLNLTAGDIGGPMGGEMARAKGLCELAATIWEDRVDGILRLEGGFEIILCDFEKHLERVGVVAATAGEGGGRRGPMGGWEYIKAITSRYHGIGGNRVHIDYENFVSVFGYEGVKGLWDNDVQSDTRMPRLTNVSPTDLSKIKDDITTLILEKNWDEQPGRDWQAVADMIVSRYSSPLHHITTTPTFLKSKDELATYLQSLLRPFIDGTTRNATLEISRCVAQMLPPLPSLSIPPASLTPLAHRALHTVTSRICDTLLTSLSIAASSTPHSSFSTVYAEHAVEVVQELVEWLNWTSWKECGTCGDEQVCFVPIWPMGSSEDHARPQCRGQREVEERSGYWGRRGMGPPPGKGRPGKNKEGKKRWW</sequence>
<evidence type="ECO:0000256" key="1">
    <source>
        <dbReference type="SAM" id="MobiDB-lite"/>
    </source>
</evidence>
<proteinExistence type="predicted"/>
<feature type="region of interest" description="Disordered" evidence="1">
    <location>
        <begin position="1"/>
        <end position="51"/>
    </location>
</feature>
<name>A0ABR3QTU8_9PLEO</name>
<feature type="compositionally biased region" description="Basic and acidic residues" evidence="1">
    <location>
        <begin position="10"/>
        <end position="49"/>
    </location>
</feature>
<dbReference type="Proteomes" id="UP001521222">
    <property type="component" value="Unassembled WGS sequence"/>
</dbReference>
<accession>A0ABR3QTU8</accession>
<feature type="compositionally biased region" description="Basic and acidic residues" evidence="1">
    <location>
        <begin position="431"/>
        <end position="449"/>
    </location>
</feature>
<evidence type="ECO:0000313" key="2">
    <source>
        <dbReference type="EMBL" id="KAL1595561.1"/>
    </source>
</evidence>
<feature type="region of interest" description="Disordered" evidence="1">
    <location>
        <begin position="431"/>
        <end position="477"/>
    </location>
</feature>
<dbReference type="PANTHER" id="PTHR35204:SF1">
    <property type="entry name" value="ENTEROTOXIN"/>
    <property type="match status" value="1"/>
</dbReference>
<reference evidence="2 3" key="1">
    <citation type="submission" date="2024-02" db="EMBL/GenBank/DDBJ databases">
        <title>De novo assembly and annotation of 12 fungi associated with fruit tree decline syndrome in Ontario, Canada.</title>
        <authorList>
            <person name="Sulman M."/>
            <person name="Ellouze W."/>
            <person name="Ilyukhin E."/>
        </authorList>
    </citation>
    <scope>NUCLEOTIDE SEQUENCE [LARGE SCALE GENOMIC DNA]</scope>
    <source>
        <strain evidence="2 3">M97-236</strain>
    </source>
</reference>
<evidence type="ECO:0000313" key="3">
    <source>
        <dbReference type="Proteomes" id="UP001521222"/>
    </source>
</evidence>
<keyword evidence="3" id="KW-1185">Reference proteome</keyword>
<dbReference type="EMBL" id="JAKIXB020000031">
    <property type="protein sequence ID" value="KAL1595561.1"/>
    <property type="molecule type" value="Genomic_DNA"/>
</dbReference>
<gene>
    <name evidence="2" type="ORF">SLS59_008199</name>
</gene>